<name>A0A316V9Z9_9BASI</name>
<sequence>MVHADAAFLPDHIKTKGDLYDHLYSQLQSLLADQRSWVSNLSNASSVIYHTLNSFAPWKDEKKVNWAGFYLLSPLLPSPPKVKKPTLLLGPFHGLPACQLIFSVPGKGVCADASALLPPRTVKVDRTDDYPGHIACDSASQSEIVVPIVVAREKVNGLRAHKGKQGAELPIEWQGRGDGEKVIVGVLDIDCEAVEGFDQEDVKGLERIVELISSSCDW</sequence>
<dbReference type="AlphaFoldDB" id="A0A316V9Z9"/>
<evidence type="ECO:0008006" key="3">
    <source>
        <dbReference type="Google" id="ProtNLM"/>
    </source>
</evidence>
<protein>
    <recommendedName>
        <fullName evidence="3">GAF domain-like protein</fullName>
    </recommendedName>
</protein>
<dbReference type="InterPro" id="IPR029016">
    <property type="entry name" value="GAF-like_dom_sf"/>
</dbReference>
<accession>A0A316V9Z9</accession>
<dbReference type="InParanoid" id="A0A316V9Z9"/>
<evidence type="ECO:0000313" key="1">
    <source>
        <dbReference type="EMBL" id="PWN33003.1"/>
    </source>
</evidence>
<gene>
    <name evidence="1" type="ORF">FA14DRAFT_162176</name>
</gene>
<dbReference type="EMBL" id="KZ819605">
    <property type="protein sequence ID" value="PWN33003.1"/>
    <property type="molecule type" value="Genomic_DNA"/>
</dbReference>
<dbReference type="Proteomes" id="UP000245771">
    <property type="component" value="Unassembled WGS sequence"/>
</dbReference>
<dbReference type="OrthoDB" id="15735at2759"/>
<proteinExistence type="predicted"/>
<dbReference type="RefSeq" id="XP_025353305.1">
    <property type="nucleotide sequence ID" value="XM_025499461.1"/>
</dbReference>
<dbReference type="Gene3D" id="3.30.450.40">
    <property type="match status" value="1"/>
</dbReference>
<dbReference type="SUPFAM" id="SSF55781">
    <property type="entry name" value="GAF domain-like"/>
    <property type="match status" value="1"/>
</dbReference>
<reference evidence="1 2" key="1">
    <citation type="journal article" date="2018" name="Mol. Biol. Evol.">
        <title>Broad Genomic Sampling Reveals a Smut Pathogenic Ancestry of the Fungal Clade Ustilaginomycotina.</title>
        <authorList>
            <person name="Kijpornyongpan T."/>
            <person name="Mondo S.J."/>
            <person name="Barry K."/>
            <person name="Sandor L."/>
            <person name="Lee J."/>
            <person name="Lipzen A."/>
            <person name="Pangilinan J."/>
            <person name="LaButti K."/>
            <person name="Hainaut M."/>
            <person name="Henrissat B."/>
            <person name="Grigoriev I.V."/>
            <person name="Spatafora J.W."/>
            <person name="Aime M.C."/>
        </authorList>
    </citation>
    <scope>NUCLEOTIDE SEQUENCE [LARGE SCALE GENOMIC DNA]</scope>
    <source>
        <strain evidence="1 2">MCA 3882</strain>
    </source>
</reference>
<evidence type="ECO:0000313" key="2">
    <source>
        <dbReference type="Proteomes" id="UP000245771"/>
    </source>
</evidence>
<dbReference type="GeneID" id="37021242"/>
<organism evidence="1 2">
    <name type="scientific">Meira miltonrushii</name>
    <dbReference type="NCBI Taxonomy" id="1280837"/>
    <lineage>
        <taxon>Eukaryota</taxon>
        <taxon>Fungi</taxon>
        <taxon>Dikarya</taxon>
        <taxon>Basidiomycota</taxon>
        <taxon>Ustilaginomycotina</taxon>
        <taxon>Exobasidiomycetes</taxon>
        <taxon>Exobasidiales</taxon>
        <taxon>Brachybasidiaceae</taxon>
        <taxon>Meira</taxon>
    </lineage>
</organism>
<keyword evidence="2" id="KW-1185">Reference proteome</keyword>